<protein>
    <submittedName>
        <fullName evidence="3">Cold-shock protein</fullName>
    </submittedName>
</protein>
<dbReference type="PROSITE" id="PS51857">
    <property type="entry name" value="CSD_2"/>
    <property type="match status" value="1"/>
</dbReference>
<dbReference type="SUPFAM" id="SSF50249">
    <property type="entry name" value="Nucleic acid-binding proteins"/>
    <property type="match status" value="1"/>
</dbReference>
<sequence>MSDTTSAEVFSGRVLEWHSEEGWGVLASDALPDRVWAHYSVIQAEGYRELAVGQTVTFSAEQAEQDEYCWRAVSVWPETGAQRPSNGDEGPGFSSGLNITFDS</sequence>
<dbReference type="InterPro" id="IPR012340">
    <property type="entry name" value="NA-bd_OB-fold"/>
</dbReference>
<dbReference type="GO" id="GO:0003676">
    <property type="term" value="F:nucleic acid binding"/>
    <property type="evidence" value="ECO:0007669"/>
    <property type="project" value="InterPro"/>
</dbReference>
<accession>A0A1S2QQ19</accession>
<evidence type="ECO:0000256" key="1">
    <source>
        <dbReference type="SAM" id="MobiDB-lite"/>
    </source>
</evidence>
<organism evidence="3 4">
    <name type="scientific">Streptomyces monashensis</name>
    <dbReference type="NCBI Taxonomy" id="1678012"/>
    <lineage>
        <taxon>Bacteria</taxon>
        <taxon>Bacillati</taxon>
        <taxon>Actinomycetota</taxon>
        <taxon>Actinomycetes</taxon>
        <taxon>Kitasatosporales</taxon>
        <taxon>Streptomycetaceae</taxon>
        <taxon>Streptomyces</taxon>
    </lineage>
</organism>
<dbReference type="InterPro" id="IPR002059">
    <property type="entry name" value="CSP_DNA-bd"/>
</dbReference>
<dbReference type="RefSeq" id="WP_071378662.1">
    <property type="nucleotide sequence ID" value="NZ_MLYO01000004.1"/>
</dbReference>
<feature type="domain" description="CSD" evidence="2">
    <location>
        <begin position="9"/>
        <end position="77"/>
    </location>
</feature>
<dbReference type="EMBL" id="MLYO01000004">
    <property type="protein sequence ID" value="OIK08250.1"/>
    <property type="molecule type" value="Genomic_DNA"/>
</dbReference>
<comment type="caution">
    <text evidence="3">The sequence shown here is derived from an EMBL/GenBank/DDBJ whole genome shotgun (WGS) entry which is preliminary data.</text>
</comment>
<keyword evidence="4" id="KW-1185">Reference proteome</keyword>
<name>A0A1S2QQ19_9ACTN</name>
<dbReference type="OrthoDB" id="5195005at2"/>
<proteinExistence type="predicted"/>
<dbReference type="Proteomes" id="UP000179642">
    <property type="component" value="Unassembled WGS sequence"/>
</dbReference>
<reference evidence="3 4" key="1">
    <citation type="submission" date="2016-10" db="EMBL/GenBank/DDBJ databases">
        <title>Genome sequence of Streptomyces sp. MUSC 1.</title>
        <authorList>
            <person name="Lee L.-H."/>
            <person name="Ser H.-L."/>
            <person name="Law J.W.-F."/>
        </authorList>
    </citation>
    <scope>NUCLEOTIDE SEQUENCE [LARGE SCALE GENOMIC DNA]</scope>
    <source>
        <strain evidence="3 4">MUSC 1</strain>
    </source>
</reference>
<evidence type="ECO:0000313" key="4">
    <source>
        <dbReference type="Proteomes" id="UP000179642"/>
    </source>
</evidence>
<gene>
    <name evidence="3" type="ORF">BIV23_00480</name>
</gene>
<feature type="region of interest" description="Disordered" evidence="1">
    <location>
        <begin position="80"/>
        <end position="103"/>
    </location>
</feature>
<dbReference type="AlphaFoldDB" id="A0A1S2QQ19"/>
<dbReference type="Gene3D" id="2.40.50.140">
    <property type="entry name" value="Nucleic acid-binding proteins"/>
    <property type="match status" value="1"/>
</dbReference>
<dbReference type="Pfam" id="PF00313">
    <property type="entry name" value="CSD"/>
    <property type="match status" value="1"/>
</dbReference>
<evidence type="ECO:0000259" key="2">
    <source>
        <dbReference type="PROSITE" id="PS51857"/>
    </source>
</evidence>
<evidence type="ECO:0000313" key="3">
    <source>
        <dbReference type="EMBL" id="OIK08250.1"/>
    </source>
</evidence>